<protein>
    <recommendedName>
        <fullName evidence="4">F-box/LRR-repeat protein 4</fullName>
    </recommendedName>
</protein>
<comment type="caution">
    <text evidence="2">The sequence shown here is derived from an EMBL/GenBank/DDBJ whole genome shotgun (WGS) entry which is preliminary data.</text>
</comment>
<dbReference type="EMBL" id="QBLH01001654">
    <property type="protein sequence ID" value="TGZ51437.1"/>
    <property type="molecule type" value="Genomic_DNA"/>
</dbReference>
<evidence type="ECO:0000313" key="2">
    <source>
        <dbReference type="EMBL" id="TGZ51437.1"/>
    </source>
</evidence>
<keyword evidence="1" id="KW-0175">Coiled coil</keyword>
<keyword evidence="3" id="KW-1185">Reference proteome</keyword>
<dbReference type="STRING" id="300112.A0A4S2KTS8"/>
<dbReference type="InterPro" id="IPR032675">
    <property type="entry name" value="LRR_dom_sf"/>
</dbReference>
<proteinExistence type="predicted"/>
<reference evidence="2 3" key="1">
    <citation type="journal article" date="2019" name="Philos. Trans. R. Soc. Lond., B, Biol. Sci.">
        <title>Ant behaviour and brain gene expression of defending hosts depend on the ecological success of the intruding social parasite.</title>
        <authorList>
            <person name="Kaur R."/>
            <person name="Stoldt M."/>
            <person name="Jongepier E."/>
            <person name="Feldmeyer B."/>
            <person name="Menzel F."/>
            <person name="Bornberg-Bauer E."/>
            <person name="Foitzik S."/>
        </authorList>
    </citation>
    <scope>NUCLEOTIDE SEQUENCE [LARGE SCALE GENOMIC DNA]</scope>
    <source>
        <tissue evidence="2">Whole body</tissue>
    </source>
</reference>
<feature type="coiled-coil region" evidence="1">
    <location>
        <begin position="228"/>
        <end position="296"/>
    </location>
</feature>
<dbReference type="PANTHER" id="PTHR13318">
    <property type="entry name" value="PARTNER OF PAIRED, ISOFORM B-RELATED"/>
    <property type="match status" value="1"/>
</dbReference>
<dbReference type="AlphaFoldDB" id="A0A4S2KTS8"/>
<organism evidence="2 3">
    <name type="scientific">Temnothorax longispinosus</name>
    <dbReference type="NCBI Taxonomy" id="300112"/>
    <lineage>
        <taxon>Eukaryota</taxon>
        <taxon>Metazoa</taxon>
        <taxon>Ecdysozoa</taxon>
        <taxon>Arthropoda</taxon>
        <taxon>Hexapoda</taxon>
        <taxon>Insecta</taxon>
        <taxon>Pterygota</taxon>
        <taxon>Neoptera</taxon>
        <taxon>Endopterygota</taxon>
        <taxon>Hymenoptera</taxon>
        <taxon>Apocrita</taxon>
        <taxon>Aculeata</taxon>
        <taxon>Formicoidea</taxon>
        <taxon>Formicidae</taxon>
        <taxon>Myrmicinae</taxon>
        <taxon>Temnothorax</taxon>
    </lineage>
</organism>
<evidence type="ECO:0000313" key="3">
    <source>
        <dbReference type="Proteomes" id="UP000310200"/>
    </source>
</evidence>
<dbReference type="Gene3D" id="3.80.10.10">
    <property type="entry name" value="Ribonuclease Inhibitor"/>
    <property type="match status" value="2"/>
</dbReference>
<dbReference type="GO" id="GO:0031146">
    <property type="term" value="P:SCF-dependent proteasomal ubiquitin-dependent protein catabolic process"/>
    <property type="evidence" value="ECO:0007669"/>
    <property type="project" value="TreeGrafter"/>
</dbReference>
<dbReference type="GO" id="GO:0019005">
    <property type="term" value="C:SCF ubiquitin ligase complex"/>
    <property type="evidence" value="ECO:0007669"/>
    <property type="project" value="TreeGrafter"/>
</dbReference>
<dbReference type="Gene3D" id="6.10.250.3110">
    <property type="match status" value="1"/>
</dbReference>
<name>A0A4S2KTS8_9HYME</name>
<accession>A0A4S2KTS8</accession>
<dbReference type="SUPFAM" id="SSF52047">
    <property type="entry name" value="RNI-like"/>
    <property type="match status" value="1"/>
</dbReference>
<evidence type="ECO:0000256" key="1">
    <source>
        <dbReference type="SAM" id="Coils"/>
    </source>
</evidence>
<evidence type="ECO:0008006" key="4">
    <source>
        <dbReference type="Google" id="ProtNLM"/>
    </source>
</evidence>
<dbReference type="Proteomes" id="UP000310200">
    <property type="component" value="Unassembled WGS sequence"/>
</dbReference>
<gene>
    <name evidence="2" type="ORF">DBV15_12242</name>
</gene>
<sequence length="706" mass="82643">MTEAIEEWTKGLYMTTENNYIDIEFHEAVYPVRVSIYEIYNPGNVIQISAQDSNNHWIQLWDELSQIVPPKSRLFSPPLSHPCDFKTKMLRLTFKKSSRESYTELGAVMLIGTSDLILPRNPNESLSNLLKRINSMYSPHHDDVHNLTADSKSAHLDIVHLQQNFPKNCVIYKRYYHCTLDLKAVEESEPNVLREIASEEELAQIPRELTRKINAHFNAKFEKFITAKAVFETSRKCLEQNLETAQKELAEQKLDDECRGKLELAKKSNTEVCSNLEEVKIEVHRLQESVKRLEKETCELRRQRDTVMDEANALQLQVERRDTEIERMFTELSSLSSQFQTAIATKCQTLNEILQKIFKYLDLITLCRMNEVNYMRFDNLTRDPLLYTRLNMRNIGSKKYMCKLFCYFIPRCKYLEQLDLTGSYFDVNDFVNFLNNCGSCVTHLRLSQCSTPSRQDLNPVLQEIAKTCKNLKELDLSFAEFIDDKGFSYLEGLNKLEHINFRCLYITTERCCKILQNNQRLREITLQGDIIIDFIIIELANSCPDLEVIELGQSSSNEAELEGWDLTLQGVYALENCKNLQKVTLDICGYEDMSDDLFRSLSSYQHLQEIYLSGYFVLTDHKLELLAQCKNLKKLFFECTKIDIPNNYSFILELFPKLQEFYLKHCFINNQFINQWIERYPHVKTLYERSDNSTVLNDVLMRSRDV</sequence>